<dbReference type="EMBL" id="CM001220">
    <property type="protein sequence ID" value="KEH30442.1"/>
    <property type="molecule type" value="Genomic_DNA"/>
</dbReference>
<accession>A0A072UL84</accession>
<evidence type="ECO:0000313" key="1">
    <source>
        <dbReference type="EMBL" id="KEH30442.1"/>
    </source>
</evidence>
<protein>
    <submittedName>
        <fullName evidence="1">Transmembrane protein, putative</fullName>
    </submittedName>
</protein>
<sequence>MDDEAMWDSGTIFVPIPEMILTDFFFLITNSTCLDRKAPWESLLSKNCFYPPKTISIEATISSFWVN</sequence>
<reference evidence="1 3" key="2">
    <citation type="journal article" date="2014" name="BMC Genomics">
        <title>An improved genome release (version Mt4.0) for the model legume Medicago truncatula.</title>
        <authorList>
            <person name="Tang H."/>
            <person name="Krishnakumar V."/>
            <person name="Bidwell S."/>
            <person name="Rosen B."/>
            <person name="Chan A."/>
            <person name="Zhou S."/>
            <person name="Gentzbittel L."/>
            <person name="Childs K.L."/>
            <person name="Yandell M."/>
            <person name="Gundlach H."/>
            <person name="Mayer K.F."/>
            <person name="Schwartz D.C."/>
            <person name="Town C.D."/>
        </authorList>
    </citation>
    <scope>GENOME REANNOTATION</scope>
    <source>
        <strain evidence="1">A17</strain>
        <strain evidence="2 3">cv. Jemalong A17</strain>
    </source>
</reference>
<keyword evidence="1" id="KW-0812">Transmembrane</keyword>
<dbReference type="EnsemblPlants" id="KEH30442">
    <property type="protein sequence ID" value="KEH30442"/>
    <property type="gene ID" value="MTR_4g070275"/>
</dbReference>
<keyword evidence="1" id="KW-0472">Membrane</keyword>
<organism evidence="1 3">
    <name type="scientific">Medicago truncatula</name>
    <name type="common">Barrel medic</name>
    <name type="synonym">Medicago tribuloides</name>
    <dbReference type="NCBI Taxonomy" id="3880"/>
    <lineage>
        <taxon>Eukaryota</taxon>
        <taxon>Viridiplantae</taxon>
        <taxon>Streptophyta</taxon>
        <taxon>Embryophyta</taxon>
        <taxon>Tracheophyta</taxon>
        <taxon>Spermatophyta</taxon>
        <taxon>Magnoliopsida</taxon>
        <taxon>eudicotyledons</taxon>
        <taxon>Gunneridae</taxon>
        <taxon>Pentapetalae</taxon>
        <taxon>rosids</taxon>
        <taxon>fabids</taxon>
        <taxon>Fabales</taxon>
        <taxon>Fabaceae</taxon>
        <taxon>Papilionoideae</taxon>
        <taxon>50 kb inversion clade</taxon>
        <taxon>NPAAA clade</taxon>
        <taxon>Hologalegina</taxon>
        <taxon>IRL clade</taxon>
        <taxon>Trifolieae</taxon>
        <taxon>Medicago</taxon>
    </lineage>
</organism>
<reference evidence="1 3" key="1">
    <citation type="journal article" date="2011" name="Nature">
        <title>The Medicago genome provides insight into the evolution of rhizobial symbioses.</title>
        <authorList>
            <person name="Young N.D."/>
            <person name="Debelle F."/>
            <person name="Oldroyd G.E."/>
            <person name="Geurts R."/>
            <person name="Cannon S.B."/>
            <person name="Udvardi M.K."/>
            <person name="Benedito V.A."/>
            <person name="Mayer K.F."/>
            <person name="Gouzy J."/>
            <person name="Schoof H."/>
            <person name="Van de Peer Y."/>
            <person name="Proost S."/>
            <person name="Cook D.R."/>
            <person name="Meyers B.C."/>
            <person name="Spannagl M."/>
            <person name="Cheung F."/>
            <person name="De Mita S."/>
            <person name="Krishnakumar V."/>
            <person name="Gundlach H."/>
            <person name="Zhou S."/>
            <person name="Mudge J."/>
            <person name="Bharti A.K."/>
            <person name="Murray J.D."/>
            <person name="Naoumkina M.A."/>
            <person name="Rosen B."/>
            <person name="Silverstein K.A."/>
            <person name="Tang H."/>
            <person name="Rombauts S."/>
            <person name="Zhao P.X."/>
            <person name="Zhou P."/>
            <person name="Barbe V."/>
            <person name="Bardou P."/>
            <person name="Bechner M."/>
            <person name="Bellec A."/>
            <person name="Berger A."/>
            <person name="Berges H."/>
            <person name="Bidwell S."/>
            <person name="Bisseling T."/>
            <person name="Choisne N."/>
            <person name="Couloux A."/>
            <person name="Denny R."/>
            <person name="Deshpande S."/>
            <person name="Dai X."/>
            <person name="Doyle J.J."/>
            <person name="Dudez A.M."/>
            <person name="Farmer A.D."/>
            <person name="Fouteau S."/>
            <person name="Franken C."/>
            <person name="Gibelin C."/>
            <person name="Gish J."/>
            <person name="Goldstein S."/>
            <person name="Gonzalez A.J."/>
            <person name="Green P.J."/>
            <person name="Hallab A."/>
            <person name="Hartog M."/>
            <person name="Hua A."/>
            <person name="Humphray S.J."/>
            <person name="Jeong D.H."/>
            <person name="Jing Y."/>
            <person name="Jocker A."/>
            <person name="Kenton S.M."/>
            <person name="Kim D.J."/>
            <person name="Klee K."/>
            <person name="Lai H."/>
            <person name="Lang C."/>
            <person name="Lin S."/>
            <person name="Macmil S.L."/>
            <person name="Magdelenat G."/>
            <person name="Matthews L."/>
            <person name="McCorrison J."/>
            <person name="Monaghan E.L."/>
            <person name="Mun J.H."/>
            <person name="Najar F.Z."/>
            <person name="Nicholson C."/>
            <person name="Noirot C."/>
            <person name="O'Bleness M."/>
            <person name="Paule C.R."/>
            <person name="Poulain J."/>
            <person name="Prion F."/>
            <person name="Qin B."/>
            <person name="Qu C."/>
            <person name="Retzel E.F."/>
            <person name="Riddle C."/>
            <person name="Sallet E."/>
            <person name="Samain S."/>
            <person name="Samson N."/>
            <person name="Sanders I."/>
            <person name="Saurat O."/>
            <person name="Scarpelli C."/>
            <person name="Schiex T."/>
            <person name="Segurens B."/>
            <person name="Severin A.J."/>
            <person name="Sherrier D.J."/>
            <person name="Shi R."/>
            <person name="Sims S."/>
            <person name="Singer S.R."/>
            <person name="Sinharoy S."/>
            <person name="Sterck L."/>
            <person name="Viollet A."/>
            <person name="Wang B.B."/>
            <person name="Wang K."/>
            <person name="Wang M."/>
            <person name="Wang X."/>
            <person name="Warfsmann J."/>
            <person name="Weissenbach J."/>
            <person name="White D.D."/>
            <person name="White J.D."/>
            <person name="Wiley G.B."/>
            <person name="Wincker P."/>
            <person name="Xing Y."/>
            <person name="Yang L."/>
            <person name="Yao Z."/>
            <person name="Ying F."/>
            <person name="Zhai J."/>
            <person name="Zhou L."/>
            <person name="Zuber A."/>
            <person name="Denarie J."/>
            <person name="Dixon R.A."/>
            <person name="May G.D."/>
            <person name="Schwartz D.C."/>
            <person name="Rogers J."/>
            <person name="Quetier F."/>
            <person name="Town C.D."/>
            <person name="Roe B.A."/>
        </authorList>
    </citation>
    <scope>NUCLEOTIDE SEQUENCE [LARGE SCALE GENOMIC DNA]</scope>
    <source>
        <strain evidence="1">A17</strain>
        <strain evidence="2 3">cv. Jemalong A17</strain>
    </source>
</reference>
<evidence type="ECO:0000313" key="3">
    <source>
        <dbReference type="Proteomes" id="UP000002051"/>
    </source>
</evidence>
<reference evidence="2" key="3">
    <citation type="submission" date="2015-04" db="UniProtKB">
        <authorList>
            <consortium name="EnsemblPlants"/>
        </authorList>
    </citation>
    <scope>IDENTIFICATION</scope>
    <source>
        <strain evidence="2">cv. Jemalong A17</strain>
    </source>
</reference>
<name>A0A072UL84_MEDTR</name>
<dbReference type="Proteomes" id="UP000002051">
    <property type="component" value="Chromosome 4"/>
</dbReference>
<proteinExistence type="predicted"/>
<dbReference type="AlphaFoldDB" id="A0A072UL84"/>
<dbReference type="HOGENOM" id="CLU_2816259_0_0_1"/>
<keyword evidence="3" id="KW-1185">Reference proteome</keyword>
<evidence type="ECO:0000313" key="2">
    <source>
        <dbReference type="EnsemblPlants" id="KEH30442"/>
    </source>
</evidence>
<gene>
    <name evidence="1" type="ordered locus">MTR_4g070275</name>
</gene>